<sequence length="151" mass="16464">MRVTSSSPAGSLSLLDAGRCASSRRSERDENGQAQEGPQPGEDRLDPVELPLAVDGTSSVAHFETTQPDQWHIDGRRLTRDELRAIHDMQPPDLIGYHLIQDQVTTGCSDHGRPSVRRTFAPPDPGPRTAGCLAPGAHQRLGRDKLTRAQQ</sequence>
<dbReference type="RefSeq" id="WP_136730969.1">
    <property type="nucleotide sequence ID" value="NZ_SUMC01000183.1"/>
</dbReference>
<feature type="compositionally biased region" description="Polar residues" evidence="1">
    <location>
        <begin position="1"/>
        <end position="10"/>
    </location>
</feature>
<proteinExistence type="predicted"/>
<dbReference type="EMBL" id="SUMC01000183">
    <property type="protein sequence ID" value="TJZ95468.1"/>
    <property type="molecule type" value="Genomic_DNA"/>
</dbReference>
<comment type="caution">
    <text evidence="2">The sequence shown here is derived from an EMBL/GenBank/DDBJ whole genome shotgun (WGS) entry which is preliminary data.</text>
</comment>
<reference evidence="2 3" key="1">
    <citation type="submission" date="2019-04" db="EMBL/GenBank/DDBJ databases">
        <title>Streptomyces oryziradicis sp. nov., a novel actinomycete isolated from rhizosphere soil of rice (Oryza sativa L.).</title>
        <authorList>
            <person name="Li C."/>
        </authorList>
    </citation>
    <scope>NUCLEOTIDE SEQUENCE [LARGE SCALE GENOMIC DNA]</scope>
    <source>
        <strain evidence="2 3">NEAU-C40</strain>
    </source>
</reference>
<feature type="region of interest" description="Disordered" evidence="1">
    <location>
        <begin position="119"/>
        <end position="151"/>
    </location>
</feature>
<feature type="region of interest" description="Disordered" evidence="1">
    <location>
        <begin position="1"/>
        <end position="51"/>
    </location>
</feature>
<feature type="compositionally biased region" description="Basic and acidic residues" evidence="1">
    <location>
        <begin position="141"/>
        <end position="151"/>
    </location>
</feature>
<evidence type="ECO:0000256" key="1">
    <source>
        <dbReference type="SAM" id="MobiDB-lite"/>
    </source>
</evidence>
<dbReference type="AlphaFoldDB" id="A0A4V6WIV4"/>
<keyword evidence="3" id="KW-1185">Reference proteome</keyword>
<protein>
    <submittedName>
        <fullName evidence="2">Uncharacterized protein</fullName>
    </submittedName>
</protein>
<organism evidence="2 3">
    <name type="scientific">Actinacidiphila oryziradicis</name>
    <dbReference type="NCBI Taxonomy" id="2571141"/>
    <lineage>
        <taxon>Bacteria</taxon>
        <taxon>Bacillati</taxon>
        <taxon>Actinomycetota</taxon>
        <taxon>Actinomycetes</taxon>
        <taxon>Kitasatosporales</taxon>
        <taxon>Streptomycetaceae</taxon>
        <taxon>Actinacidiphila</taxon>
    </lineage>
</organism>
<dbReference type="Proteomes" id="UP000305778">
    <property type="component" value="Unassembled WGS sequence"/>
</dbReference>
<gene>
    <name evidence="2" type="ORF">FCI23_52215</name>
</gene>
<evidence type="ECO:0000313" key="2">
    <source>
        <dbReference type="EMBL" id="TJZ95468.1"/>
    </source>
</evidence>
<accession>A0A4V6WIV4</accession>
<name>A0A4V6WIV4_9ACTN</name>
<evidence type="ECO:0000313" key="3">
    <source>
        <dbReference type="Proteomes" id="UP000305778"/>
    </source>
</evidence>